<dbReference type="InterPro" id="IPR005607">
    <property type="entry name" value="BSD_dom"/>
</dbReference>
<feature type="domain" description="BSD" evidence="2">
    <location>
        <begin position="149"/>
        <end position="189"/>
    </location>
</feature>
<evidence type="ECO:0000259" key="2">
    <source>
        <dbReference type="PROSITE" id="PS50858"/>
    </source>
</evidence>
<reference evidence="3" key="1">
    <citation type="submission" date="2021-02" db="EMBL/GenBank/DDBJ databases">
        <authorList>
            <person name="Nowell W R."/>
        </authorList>
    </citation>
    <scope>NUCLEOTIDE SEQUENCE</scope>
</reference>
<dbReference type="PANTHER" id="PTHR16019">
    <property type="entry name" value="SYNAPSE-ASSOCIATED PROTEIN"/>
    <property type="match status" value="1"/>
</dbReference>
<comment type="caution">
    <text evidence="3">The sequence shown here is derived from an EMBL/GenBank/DDBJ whole genome shotgun (WGS) entry which is preliminary data.</text>
</comment>
<dbReference type="AlphaFoldDB" id="A0A813VMA0"/>
<dbReference type="Pfam" id="PF03909">
    <property type="entry name" value="BSD"/>
    <property type="match status" value="1"/>
</dbReference>
<feature type="compositionally biased region" description="Basic and acidic residues" evidence="1">
    <location>
        <begin position="58"/>
        <end position="71"/>
    </location>
</feature>
<dbReference type="InterPro" id="IPR051494">
    <property type="entry name" value="BSD_domain-containing"/>
</dbReference>
<evidence type="ECO:0000256" key="1">
    <source>
        <dbReference type="SAM" id="MobiDB-lite"/>
    </source>
</evidence>
<dbReference type="GO" id="GO:0005794">
    <property type="term" value="C:Golgi apparatus"/>
    <property type="evidence" value="ECO:0007669"/>
    <property type="project" value="TreeGrafter"/>
</dbReference>
<dbReference type="Proteomes" id="UP000663860">
    <property type="component" value="Unassembled WGS sequence"/>
</dbReference>
<proteinExistence type="predicted"/>
<evidence type="ECO:0000313" key="3">
    <source>
        <dbReference type="EMBL" id="CAF0842730.1"/>
    </source>
</evidence>
<evidence type="ECO:0000313" key="4">
    <source>
        <dbReference type="Proteomes" id="UP000663860"/>
    </source>
</evidence>
<sequence length="300" mass="34369">MTESTSTQQQKSSSSWFGNFDLSNQLSNISSSILQATTKAGTVANTIVQNSMKQRPFTSKENEQETSETNKDLTSIFTDLSSTEQDKFLIEKRIQQRREETAVPPWAGYTEEEDMKKQILALSQEKRNFLRDPPPGANYHFDMTVIYPIALATLDVDENLKQMRFDLVPKQINEESFWRNYFYRVSLVKNSAQLTALANEKTNNETHLSSNNGERRTSELQEKMSDVNQDFLSEDYDTSDINMDEIRREIEQLCIPKTKSGSPDLDESEWDKELADELENVSAEELEAQINEMLAGNDAK</sequence>
<accession>A0A813VMA0</accession>
<dbReference type="PANTHER" id="PTHR16019:SF6">
    <property type="entry name" value="SYNAPSE-ASSOCIATED PROTEIN 1"/>
    <property type="match status" value="1"/>
</dbReference>
<dbReference type="PROSITE" id="PS50858">
    <property type="entry name" value="BSD"/>
    <property type="match status" value="1"/>
</dbReference>
<protein>
    <recommendedName>
        <fullName evidence="2">BSD domain-containing protein</fullName>
    </recommendedName>
</protein>
<gene>
    <name evidence="3" type="ORF">IZO911_LOCUS9154</name>
</gene>
<organism evidence="3 4">
    <name type="scientific">Adineta steineri</name>
    <dbReference type="NCBI Taxonomy" id="433720"/>
    <lineage>
        <taxon>Eukaryota</taxon>
        <taxon>Metazoa</taxon>
        <taxon>Spiralia</taxon>
        <taxon>Gnathifera</taxon>
        <taxon>Rotifera</taxon>
        <taxon>Eurotatoria</taxon>
        <taxon>Bdelloidea</taxon>
        <taxon>Adinetida</taxon>
        <taxon>Adinetidae</taxon>
        <taxon>Adineta</taxon>
    </lineage>
</organism>
<feature type="region of interest" description="Disordered" evidence="1">
    <location>
        <begin position="201"/>
        <end position="220"/>
    </location>
</feature>
<dbReference type="Gene3D" id="1.10.3970.10">
    <property type="entry name" value="BSD domain"/>
    <property type="match status" value="1"/>
</dbReference>
<dbReference type="GO" id="GO:0048172">
    <property type="term" value="P:regulation of short-term neuronal synaptic plasticity"/>
    <property type="evidence" value="ECO:0007669"/>
    <property type="project" value="TreeGrafter"/>
</dbReference>
<dbReference type="InterPro" id="IPR035925">
    <property type="entry name" value="BSD_dom_sf"/>
</dbReference>
<dbReference type="SMART" id="SM00751">
    <property type="entry name" value="BSD"/>
    <property type="match status" value="1"/>
</dbReference>
<dbReference type="EMBL" id="CAJNOE010000063">
    <property type="protein sequence ID" value="CAF0842730.1"/>
    <property type="molecule type" value="Genomic_DNA"/>
</dbReference>
<dbReference type="GO" id="GO:0005634">
    <property type="term" value="C:nucleus"/>
    <property type="evidence" value="ECO:0007669"/>
    <property type="project" value="TreeGrafter"/>
</dbReference>
<dbReference type="GO" id="GO:0038203">
    <property type="term" value="P:TORC2 signaling"/>
    <property type="evidence" value="ECO:0007669"/>
    <property type="project" value="TreeGrafter"/>
</dbReference>
<name>A0A813VMA0_9BILA</name>
<feature type="region of interest" description="Disordered" evidence="1">
    <location>
        <begin position="52"/>
        <end position="72"/>
    </location>
</feature>
<dbReference type="SUPFAM" id="SSF140383">
    <property type="entry name" value="BSD domain-like"/>
    <property type="match status" value="1"/>
</dbReference>